<evidence type="ECO:0000313" key="5">
    <source>
        <dbReference type="Proteomes" id="UP000823865"/>
    </source>
</evidence>
<dbReference type="Proteomes" id="UP000823865">
    <property type="component" value="Unassembled WGS sequence"/>
</dbReference>
<keyword evidence="2" id="KW-0812">Transmembrane</keyword>
<dbReference type="NCBIfam" id="TIGR03513">
    <property type="entry name" value="GldL_gliding"/>
    <property type="match status" value="1"/>
</dbReference>
<dbReference type="AlphaFoldDB" id="A0A9E2P1I7"/>
<proteinExistence type="predicted"/>
<feature type="transmembrane region" description="Helical" evidence="2">
    <location>
        <begin position="24"/>
        <end position="45"/>
    </location>
</feature>
<comment type="caution">
    <text evidence="4">The sequence shown here is derived from an EMBL/GenBank/DDBJ whole genome shotgun (WGS) entry which is preliminary data.</text>
</comment>
<accession>A0A9E2P1I7</accession>
<evidence type="ECO:0000256" key="2">
    <source>
        <dbReference type="SAM" id="Phobius"/>
    </source>
</evidence>
<sequence>MAGQKNNIIARLQRWMDSVPGQSFLNYAYSWGAAIVILGALFKLTHIKGADLMLFVGMSTEVFVFIISGFDRPFDAKKDEPDELEDIHDFEKVKREDTDMEPAAVPVRQEQAGEVAAYASSVEVATVSAVSAAAAVDTQKLLEIVQEANKDLMEQAKSACNPEIGVAAENYVQELKELTEILRQVGEQARHLTQDSEEMDKLNRTLTSINTIYEMQLKSVSLQVGAIDQINDQTRRMAQLIEELNSVYTRMIQALTVNMPKNGGGAQQPL</sequence>
<name>A0A9E2P1I7_9BACT</name>
<keyword evidence="2" id="KW-0472">Membrane</keyword>
<dbReference type="InterPro" id="IPR055087">
    <property type="entry name" value="GldL-like_N"/>
</dbReference>
<evidence type="ECO:0000313" key="4">
    <source>
        <dbReference type="EMBL" id="MBU3853672.1"/>
    </source>
</evidence>
<evidence type="ECO:0000256" key="1">
    <source>
        <dbReference type="SAM" id="Coils"/>
    </source>
</evidence>
<keyword evidence="2" id="KW-1133">Transmembrane helix</keyword>
<reference evidence="4" key="2">
    <citation type="submission" date="2021-04" db="EMBL/GenBank/DDBJ databases">
        <authorList>
            <person name="Gilroy R."/>
        </authorList>
    </citation>
    <scope>NUCLEOTIDE SEQUENCE</scope>
    <source>
        <strain evidence="4">G3-2149</strain>
    </source>
</reference>
<dbReference type="Pfam" id="PF22827">
    <property type="entry name" value="GldL_N"/>
    <property type="match status" value="1"/>
</dbReference>
<organism evidence="4 5">
    <name type="scientific">Candidatus Paraprevotella stercoravium</name>
    <dbReference type="NCBI Taxonomy" id="2838725"/>
    <lineage>
        <taxon>Bacteria</taxon>
        <taxon>Pseudomonadati</taxon>
        <taxon>Bacteroidota</taxon>
        <taxon>Bacteroidia</taxon>
        <taxon>Bacteroidales</taxon>
        <taxon>Prevotellaceae</taxon>
        <taxon>Paraprevotella</taxon>
    </lineage>
</organism>
<dbReference type="InterPro" id="IPR019852">
    <property type="entry name" value="Motility-assoc_prot_GldL"/>
</dbReference>
<evidence type="ECO:0000259" key="3">
    <source>
        <dbReference type="Pfam" id="PF22827"/>
    </source>
</evidence>
<gene>
    <name evidence="4" type="primary">gldL</name>
    <name evidence="4" type="ORF">H9789_07640</name>
</gene>
<keyword evidence="1" id="KW-0175">Coiled coil</keyword>
<feature type="coiled-coil region" evidence="1">
    <location>
        <begin position="168"/>
        <end position="195"/>
    </location>
</feature>
<reference evidence="4" key="1">
    <citation type="journal article" date="2021" name="PeerJ">
        <title>Extensive microbial diversity within the chicken gut microbiome revealed by metagenomics and culture.</title>
        <authorList>
            <person name="Gilroy R."/>
            <person name="Ravi A."/>
            <person name="Getino M."/>
            <person name="Pursley I."/>
            <person name="Horton D.L."/>
            <person name="Alikhan N.F."/>
            <person name="Baker D."/>
            <person name="Gharbi K."/>
            <person name="Hall N."/>
            <person name="Watson M."/>
            <person name="Adriaenssens E.M."/>
            <person name="Foster-Nyarko E."/>
            <person name="Jarju S."/>
            <person name="Secka A."/>
            <person name="Antonio M."/>
            <person name="Oren A."/>
            <person name="Chaudhuri R.R."/>
            <person name="La Ragione R."/>
            <person name="Hildebrand F."/>
            <person name="Pallen M.J."/>
        </authorList>
    </citation>
    <scope>NUCLEOTIDE SEQUENCE</scope>
    <source>
        <strain evidence="4">G3-2149</strain>
    </source>
</reference>
<feature type="domain" description="Gliding motility protein GldL-like N-terminal" evidence="3">
    <location>
        <begin position="28"/>
        <end position="74"/>
    </location>
</feature>
<dbReference type="EMBL" id="JAHLFU010000164">
    <property type="protein sequence ID" value="MBU3853672.1"/>
    <property type="molecule type" value="Genomic_DNA"/>
</dbReference>
<feature type="transmembrane region" description="Helical" evidence="2">
    <location>
        <begin position="52"/>
        <end position="70"/>
    </location>
</feature>
<protein>
    <submittedName>
        <fullName evidence="4">Gliding motility protein GldL</fullName>
    </submittedName>
</protein>